<keyword evidence="1" id="KW-0444">Lipid biosynthesis</keyword>
<evidence type="ECO:0000313" key="9">
    <source>
        <dbReference type="Proteomes" id="UP000788426"/>
    </source>
</evidence>
<evidence type="ECO:0000256" key="4">
    <source>
        <dbReference type="ARBA" id="ARBA00023098"/>
    </source>
</evidence>
<gene>
    <name evidence="8" type="ORF">KZO38_08460</name>
</gene>
<dbReference type="PANTHER" id="PTHR31727">
    <property type="entry name" value="OLEOYL-ACYL CARRIER PROTEIN THIOESTERASE 1, CHLOROPLASTIC"/>
    <property type="match status" value="1"/>
</dbReference>
<dbReference type="InterPro" id="IPR002864">
    <property type="entry name" value="Acyl-ACP_thioesterase_NHD"/>
</dbReference>
<keyword evidence="4" id="KW-0443">Lipid metabolism</keyword>
<dbReference type="RefSeq" id="WP_219481870.1">
    <property type="nucleotide sequence ID" value="NZ_CAJZHJ010000063.1"/>
</dbReference>
<keyword evidence="3" id="KW-0276">Fatty acid metabolism</keyword>
<comment type="caution">
    <text evidence="8">The sequence shown here is derived from an EMBL/GenBank/DDBJ whole genome shotgun (WGS) entry which is preliminary data.</text>
</comment>
<reference evidence="8 9" key="1">
    <citation type="submission" date="2021-07" db="EMBL/GenBank/DDBJ databases">
        <title>Genomic diversity and antimicrobial resistance of Prevotella spp. isolated from chronic lung disease airways.</title>
        <authorList>
            <person name="Webb K.A."/>
            <person name="Olagoke O.S."/>
            <person name="Baird T."/>
            <person name="Neill J."/>
            <person name="Pham A."/>
            <person name="Wells T.J."/>
            <person name="Ramsay K.A."/>
            <person name="Bell S.C."/>
            <person name="Sarovich D.S."/>
            <person name="Price E.P."/>
        </authorList>
    </citation>
    <scope>NUCLEOTIDE SEQUENCE [LARGE SCALE GENOMIC DNA]</scope>
    <source>
        <strain evidence="8 9">SCHI0011.S.12</strain>
    </source>
</reference>
<evidence type="ECO:0000259" key="7">
    <source>
        <dbReference type="Pfam" id="PF20791"/>
    </source>
</evidence>
<dbReference type="InterPro" id="IPR045023">
    <property type="entry name" value="FATA/B"/>
</dbReference>
<feature type="domain" description="Acyl-ACP thioesterase N-terminal hotdog" evidence="6">
    <location>
        <begin position="32"/>
        <end position="129"/>
    </location>
</feature>
<dbReference type="EMBL" id="JAHXCT010000006">
    <property type="protein sequence ID" value="MBW4769788.1"/>
    <property type="molecule type" value="Genomic_DNA"/>
</dbReference>
<keyword evidence="5" id="KW-0275">Fatty acid biosynthesis</keyword>
<evidence type="ECO:0000256" key="3">
    <source>
        <dbReference type="ARBA" id="ARBA00022832"/>
    </source>
</evidence>
<dbReference type="InterPro" id="IPR049427">
    <property type="entry name" value="Acyl-ACP_TE_C"/>
</dbReference>
<sequence>MENNKLPKVGRYLFLAEPFHCNFKGMLFPGHLGNHMLNAADFHSDERGYGMSKLLPQHKTWVLSRLVLEMQEMPKVYDKFYIETWVDGIMKFFTTRNYSVVSPEGKVFGYGKSIWALIDTDTRKPSDLLELNEGAILNYVEKEKECPIDNPSHVKMGKQANRIKSLKVSYSDIDMNGHVNSMKYLEHALDIYSLDYWGKKALRRLEIAYIIEAYYDCTLHFYEEEVSADHYHIRVTKSDESSEEETDVCRIAFIFEDNK</sequence>
<evidence type="ECO:0000313" key="8">
    <source>
        <dbReference type="EMBL" id="MBW4769788.1"/>
    </source>
</evidence>
<feature type="domain" description="Acyl-ACP thioesterase-like C-terminal" evidence="7">
    <location>
        <begin position="159"/>
        <end position="238"/>
    </location>
</feature>
<dbReference type="CDD" id="cd00586">
    <property type="entry name" value="4HBT"/>
    <property type="match status" value="1"/>
</dbReference>
<keyword evidence="2" id="KW-0378">Hydrolase</keyword>
<evidence type="ECO:0000256" key="2">
    <source>
        <dbReference type="ARBA" id="ARBA00022801"/>
    </source>
</evidence>
<dbReference type="Proteomes" id="UP000788426">
    <property type="component" value="Unassembled WGS sequence"/>
</dbReference>
<accession>A0ABS6YGE1</accession>
<evidence type="ECO:0000256" key="5">
    <source>
        <dbReference type="ARBA" id="ARBA00023160"/>
    </source>
</evidence>
<dbReference type="PANTHER" id="PTHR31727:SF6">
    <property type="entry name" value="OLEOYL-ACYL CARRIER PROTEIN THIOESTERASE 1, CHLOROPLASTIC"/>
    <property type="match status" value="1"/>
</dbReference>
<proteinExistence type="predicted"/>
<evidence type="ECO:0000259" key="6">
    <source>
        <dbReference type="Pfam" id="PF01643"/>
    </source>
</evidence>
<evidence type="ECO:0000256" key="1">
    <source>
        <dbReference type="ARBA" id="ARBA00022516"/>
    </source>
</evidence>
<name>A0ABS6YGE1_9BACT</name>
<dbReference type="Pfam" id="PF01643">
    <property type="entry name" value="Acyl-ACP_TE"/>
    <property type="match status" value="1"/>
</dbReference>
<organism evidence="8 9">
    <name type="scientific">Hoylesella nanceiensis</name>
    <dbReference type="NCBI Taxonomy" id="425941"/>
    <lineage>
        <taxon>Bacteria</taxon>
        <taxon>Pseudomonadati</taxon>
        <taxon>Bacteroidota</taxon>
        <taxon>Bacteroidia</taxon>
        <taxon>Bacteroidales</taxon>
        <taxon>Prevotellaceae</taxon>
        <taxon>Hoylesella</taxon>
    </lineage>
</organism>
<protein>
    <submittedName>
        <fullName evidence="8">Acyl-[acyl-carrier-protein] thioesterase</fullName>
    </submittedName>
</protein>
<dbReference type="Pfam" id="PF20791">
    <property type="entry name" value="Acyl-ACP_TE_C"/>
    <property type="match status" value="1"/>
</dbReference>
<keyword evidence="9" id="KW-1185">Reference proteome</keyword>